<keyword evidence="4" id="KW-0804">Transcription</keyword>
<evidence type="ECO:0000256" key="3">
    <source>
        <dbReference type="ARBA" id="ARBA00023015"/>
    </source>
</evidence>
<feature type="compositionally biased region" description="Basic and acidic residues" evidence="7">
    <location>
        <begin position="233"/>
        <end position="243"/>
    </location>
</feature>
<feature type="compositionally biased region" description="Acidic residues" evidence="7">
    <location>
        <begin position="1"/>
        <end position="11"/>
    </location>
</feature>
<evidence type="ECO:0000256" key="2">
    <source>
        <dbReference type="ARBA" id="ARBA00009788"/>
    </source>
</evidence>
<feature type="region of interest" description="Disordered" evidence="7">
    <location>
        <begin position="224"/>
        <end position="243"/>
    </location>
</feature>
<comment type="subcellular location">
    <subcellularLocation>
        <location evidence="1">Nucleus</location>
    </subcellularLocation>
</comment>
<dbReference type="InterPro" id="IPR009072">
    <property type="entry name" value="Histone-fold"/>
</dbReference>
<dbReference type="Gene3D" id="1.10.20.10">
    <property type="entry name" value="Histone, subunit A"/>
    <property type="match status" value="1"/>
</dbReference>
<feature type="compositionally biased region" description="Basic and acidic residues" evidence="7">
    <location>
        <begin position="100"/>
        <end position="114"/>
    </location>
</feature>
<evidence type="ECO:0000313" key="9">
    <source>
        <dbReference type="EMBL" id="ODQ67628.1"/>
    </source>
</evidence>
<dbReference type="OrthoDB" id="28335at2759"/>
<accession>A0A1E3PQR1</accession>
<feature type="compositionally biased region" description="Basic and acidic residues" evidence="7">
    <location>
        <begin position="197"/>
        <end position="208"/>
    </location>
</feature>
<organism evidence="9 10">
    <name type="scientific">Nadsonia fulvescens var. elongata DSM 6958</name>
    <dbReference type="NCBI Taxonomy" id="857566"/>
    <lineage>
        <taxon>Eukaryota</taxon>
        <taxon>Fungi</taxon>
        <taxon>Dikarya</taxon>
        <taxon>Ascomycota</taxon>
        <taxon>Saccharomycotina</taxon>
        <taxon>Dipodascomycetes</taxon>
        <taxon>Dipodascales</taxon>
        <taxon>Dipodascales incertae sedis</taxon>
        <taxon>Nadsonia</taxon>
    </lineage>
</organism>
<dbReference type="GO" id="GO:0051123">
    <property type="term" value="P:RNA polymerase II preinitiation complex assembly"/>
    <property type="evidence" value="ECO:0007669"/>
    <property type="project" value="InterPro"/>
</dbReference>
<feature type="domain" description="TAFII28-like protein" evidence="8">
    <location>
        <begin position="122"/>
        <end position="216"/>
    </location>
</feature>
<feature type="region of interest" description="Disordered" evidence="7">
    <location>
        <begin position="187"/>
        <end position="208"/>
    </location>
</feature>
<dbReference type="PANTHER" id="PTHR13218">
    <property type="entry name" value="TRANSCRIPTION INITIATION FACTOR TFIID SUBUNIT 11-RELATED"/>
    <property type="match status" value="1"/>
</dbReference>
<evidence type="ECO:0000256" key="7">
    <source>
        <dbReference type="SAM" id="MobiDB-lite"/>
    </source>
</evidence>
<dbReference type="FunFam" id="1.10.20.10:FF:000061">
    <property type="entry name" value="TFIID subunit"/>
    <property type="match status" value="1"/>
</dbReference>
<reference evidence="9 10" key="1">
    <citation type="journal article" date="2016" name="Proc. Natl. Acad. Sci. U.S.A.">
        <title>Comparative genomics of biotechnologically important yeasts.</title>
        <authorList>
            <person name="Riley R."/>
            <person name="Haridas S."/>
            <person name="Wolfe K.H."/>
            <person name="Lopes M.R."/>
            <person name="Hittinger C.T."/>
            <person name="Goeker M."/>
            <person name="Salamov A.A."/>
            <person name="Wisecaver J.H."/>
            <person name="Long T.M."/>
            <person name="Calvey C.H."/>
            <person name="Aerts A.L."/>
            <person name="Barry K.W."/>
            <person name="Choi C."/>
            <person name="Clum A."/>
            <person name="Coughlan A.Y."/>
            <person name="Deshpande S."/>
            <person name="Douglass A.P."/>
            <person name="Hanson S.J."/>
            <person name="Klenk H.-P."/>
            <person name="LaButti K.M."/>
            <person name="Lapidus A."/>
            <person name="Lindquist E.A."/>
            <person name="Lipzen A.M."/>
            <person name="Meier-Kolthoff J.P."/>
            <person name="Ohm R.A."/>
            <person name="Otillar R.P."/>
            <person name="Pangilinan J.L."/>
            <person name="Peng Y."/>
            <person name="Rokas A."/>
            <person name="Rosa C.A."/>
            <person name="Scheuner C."/>
            <person name="Sibirny A.A."/>
            <person name="Slot J.C."/>
            <person name="Stielow J.B."/>
            <person name="Sun H."/>
            <person name="Kurtzman C.P."/>
            <person name="Blackwell M."/>
            <person name="Grigoriev I.V."/>
            <person name="Jeffries T.W."/>
        </authorList>
    </citation>
    <scope>NUCLEOTIDE SEQUENCE [LARGE SCALE GENOMIC DNA]</scope>
    <source>
        <strain evidence="9 10">DSM 6958</strain>
    </source>
</reference>
<dbReference type="CDD" id="cd08048">
    <property type="entry name" value="HFD_TAF11"/>
    <property type="match status" value="1"/>
</dbReference>
<dbReference type="SUPFAM" id="SSF47113">
    <property type="entry name" value="Histone-fold"/>
    <property type="match status" value="1"/>
</dbReference>
<dbReference type="AlphaFoldDB" id="A0A1E3PQR1"/>
<sequence>MIIEPTDEELDAQLKAEEEEDQRRGISGKSGSRGGNVDFDDDNGDGFNGGFGSIDSLMGAAGVNFFGDEVGSIISQEQKSGGDKENDGSSTNQVSVGTDGNHEEEKKEKLTPENDEHERIKLLLQYFDSEQMNRYEIFRRANINRTSVKKLANAVLNQSITGNVAVVLSGLSKVFVGEIVEKARDVQMRMDSPSTPNKDENRQKPLRPEHLREAWRLFKEETGTVPQAHWRRQSGDGDGRMFR</sequence>
<dbReference type="Pfam" id="PF04719">
    <property type="entry name" value="TAFII28"/>
    <property type="match status" value="1"/>
</dbReference>
<proteinExistence type="inferred from homology"/>
<dbReference type="GO" id="GO:0016251">
    <property type="term" value="F:RNA polymerase II general transcription initiation factor activity"/>
    <property type="evidence" value="ECO:0007669"/>
    <property type="project" value="TreeGrafter"/>
</dbReference>
<dbReference type="InterPro" id="IPR006809">
    <property type="entry name" value="TAFII28_dom"/>
</dbReference>
<evidence type="ECO:0000256" key="5">
    <source>
        <dbReference type="ARBA" id="ARBA00023242"/>
    </source>
</evidence>
<protein>
    <recommendedName>
        <fullName evidence="6">Transcription initiation factor TFIID subunit 11</fullName>
    </recommendedName>
</protein>
<feature type="compositionally biased region" description="Basic and acidic residues" evidence="7">
    <location>
        <begin position="12"/>
        <end position="24"/>
    </location>
</feature>
<dbReference type="GO" id="GO:0005669">
    <property type="term" value="C:transcription factor TFIID complex"/>
    <property type="evidence" value="ECO:0007669"/>
    <property type="project" value="InterPro"/>
</dbReference>
<dbReference type="STRING" id="857566.A0A1E3PQR1"/>
<comment type="similarity">
    <text evidence="2">Belongs to the TAF11 family.</text>
</comment>
<evidence type="ECO:0000313" key="10">
    <source>
        <dbReference type="Proteomes" id="UP000095009"/>
    </source>
</evidence>
<feature type="region of interest" description="Disordered" evidence="7">
    <location>
        <begin position="76"/>
        <end position="114"/>
    </location>
</feature>
<evidence type="ECO:0000259" key="8">
    <source>
        <dbReference type="Pfam" id="PF04719"/>
    </source>
</evidence>
<evidence type="ECO:0000256" key="4">
    <source>
        <dbReference type="ARBA" id="ARBA00023163"/>
    </source>
</evidence>
<keyword evidence="10" id="KW-1185">Reference proteome</keyword>
<feature type="compositionally biased region" description="Polar residues" evidence="7">
    <location>
        <begin position="88"/>
        <end position="98"/>
    </location>
</feature>
<dbReference type="GO" id="GO:0046982">
    <property type="term" value="F:protein heterodimerization activity"/>
    <property type="evidence" value="ECO:0007669"/>
    <property type="project" value="InterPro"/>
</dbReference>
<dbReference type="PANTHER" id="PTHR13218:SF8">
    <property type="entry name" value="TRANSCRIPTION INITIATION FACTOR TFIID SUBUNIT 11"/>
    <property type="match status" value="1"/>
</dbReference>
<keyword evidence="5" id="KW-0539">Nucleus</keyword>
<evidence type="ECO:0000256" key="1">
    <source>
        <dbReference type="ARBA" id="ARBA00004123"/>
    </source>
</evidence>
<feature type="region of interest" description="Disordered" evidence="7">
    <location>
        <begin position="1"/>
        <end position="52"/>
    </location>
</feature>
<gene>
    <name evidence="9" type="ORF">NADFUDRAFT_45686</name>
</gene>
<name>A0A1E3PQR1_9ASCO</name>
<keyword evidence="3" id="KW-0805">Transcription regulation</keyword>
<dbReference type="InterPro" id="IPR045127">
    <property type="entry name" value="TAF11-like"/>
</dbReference>
<evidence type="ECO:0000256" key="6">
    <source>
        <dbReference type="ARBA" id="ARBA00072882"/>
    </source>
</evidence>
<dbReference type="EMBL" id="KV454407">
    <property type="protein sequence ID" value="ODQ67628.1"/>
    <property type="molecule type" value="Genomic_DNA"/>
</dbReference>
<dbReference type="Proteomes" id="UP000095009">
    <property type="component" value="Unassembled WGS sequence"/>
</dbReference>